<evidence type="ECO:0000259" key="9">
    <source>
        <dbReference type="Pfam" id="PF12804"/>
    </source>
</evidence>
<dbReference type="GO" id="GO:0005525">
    <property type="term" value="F:GTP binding"/>
    <property type="evidence" value="ECO:0007669"/>
    <property type="project" value="UniProtKB-UniRule"/>
</dbReference>
<keyword evidence="5 8" id="KW-0460">Magnesium</keyword>
<dbReference type="Proteomes" id="UP000283387">
    <property type="component" value="Unassembled WGS sequence"/>
</dbReference>
<feature type="binding site" evidence="8">
    <location>
        <position position="66"/>
    </location>
    <ligand>
        <name>GTP</name>
        <dbReference type="ChEBI" id="CHEBI:37565"/>
    </ligand>
</feature>
<comment type="caution">
    <text evidence="8">Lacks conserved residue(s) required for the propagation of feature annotation.</text>
</comment>
<comment type="caution">
    <text evidence="10">The sequence shown here is derived from an EMBL/GenBank/DDBJ whole genome shotgun (WGS) entry which is preliminary data.</text>
</comment>
<comment type="subcellular location">
    <subcellularLocation>
        <location evidence="8">Cytoplasm</location>
    </subcellularLocation>
</comment>
<feature type="binding site" evidence="8">
    <location>
        <position position="22"/>
    </location>
    <ligand>
        <name>GTP</name>
        <dbReference type="ChEBI" id="CHEBI:37565"/>
    </ligand>
</feature>
<evidence type="ECO:0000256" key="8">
    <source>
        <dbReference type="HAMAP-Rule" id="MF_00316"/>
    </source>
</evidence>
<dbReference type="RefSeq" id="WP_147377178.1">
    <property type="nucleotide sequence ID" value="NZ_RAPN01000001.1"/>
</dbReference>
<dbReference type="GO" id="GO:0061603">
    <property type="term" value="F:molybdenum cofactor guanylyltransferase activity"/>
    <property type="evidence" value="ECO:0007669"/>
    <property type="project" value="UniProtKB-EC"/>
</dbReference>
<keyword evidence="3 8" id="KW-0479">Metal-binding</keyword>
<gene>
    <name evidence="8" type="primary">mobA</name>
    <name evidence="10" type="ORF">BC643_1814</name>
</gene>
<sequence length="188" mass="21026">MKEEIGGIIMAGGMSSRMGTDKALVTFEGKRLIDYAIDLLKPFCSEIIISTNIRAHEKLGLRTVADVYQKCGPIGGLHAALAETNFDHNIVISCDVPFVQPELIELLLANTSGFNAVVPTHKCGVEPLIAVYRKEMASFFETQLIERNYKLQQVIHSSKLNLLEVDHLVAKYPRLFDNMNSMEELNKF</sequence>
<evidence type="ECO:0000256" key="4">
    <source>
        <dbReference type="ARBA" id="ARBA00022741"/>
    </source>
</evidence>
<name>A0A419W7M0_9BACT</name>
<reference evidence="10 11" key="1">
    <citation type="submission" date="2018-09" db="EMBL/GenBank/DDBJ databases">
        <title>Genomic Encyclopedia of Archaeal and Bacterial Type Strains, Phase II (KMG-II): from individual species to whole genera.</title>
        <authorList>
            <person name="Goeker M."/>
        </authorList>
    </citation>
    <scope>NUCLEOTIDE SEQUENCE [LARGE SCALE GENOMIC DNA]</scope>
    <source>
        <strain evidence="10 11">DSM 27148</strain>
    </source>
</reference>
<dbReference type="CDD" id="cd02503">
    <property type="entry name" value="MobA"/>
    <property type="match status" value="1"/>
</dbReference>
<comment type="similarity">
    <text evidence="8">Belongs to the MobA family.</text>
</comment>
<feature type="binding site" evidence="8">
    <location>
        <position position="95"/>
    </location>
    <ligand>
        <name>GTP</name>
        <dbReference type="ChEBI" id="CHEBI:37565"/>
    </ligand>
</feature>
<dbReference type="GO" id="GO:0046872">
    <property type="term" value="F:metal ion binding"/>
    <property type="evidence" value="ECO:0007669"/>
    <property type="project" value="UniProtKB-KW"/>
</dbReference>
<evidence type="ECO:0000256" key="1">
    <source>
        <dbReference type="ARBA" id="ARBA00022490"/>
    </source>
</evidence>
<feature type="binding site" evidence="8">
    <location>
        <position position="95"/>
    </location>
    <ligand>
        <name>Mg(2+)</name>
        <dbReference type="ChEBI" id="CHEBI:18420"/>
    </ligand>
</feature>
<accession>A0A419W7M0</accession>
<dbReference type="PANTHER" id="PTHR19136">
    <property type="entry name" value="MOLYBDENUM COFACTOR GUANYLYLTRANSFERASE"/>
    <property type="match status" value="1"/>
</dbReference>
<keyword evidence="4 8" id="KW-0547">Nucleotide-binding</keyword>
<evidence type="ECO:0000256" key="7">
    <source>
        <dbReference type="ARBA" id="ARBA00023150"/>
    </source>
</evidence>
<keyword evidence="11" id="KW-1185">Reference proteome</keyword>
<dbReference type="GO" id="GO:0005737">
    <property type="term" value="C:cytoplasm"/>
    <property type="evidence" value="ECO:0007669"/>
    <property type="project" value="UniProtKB-SubCell"/>
</dbReference>
<dbReference type="Gene3D" id="3.90.550.10">
    <property type="entry name" value="Spore Coat Polysaccharide Biosynthesis Protein SpsA, Chain A"/>
    <property type="match status" value="1"/>
</dbReference>
<keyword evidence="1 8" id="KW-0963">Cytoplasm</keyword>
<comment type="cofactor">
    <cofactor evidence="8">
        <name>Mg(2+)</name>
        <dbReference type="ChEBI" id="CHEBI:18420"/>
    </cofactor>
</comment>
<dbReference type="OrthoDB" id="9788394at2"/>
<keyword evidence="2 8" id="KW-0808">Transferase</keyword>
<keyword evidence="7 8" id="KW-0501">Molybdenum cofactor biosynthesis</keyword>
<dbReference type="InterPro" id="IPR029044">
    <property type="entry name" value="Nucleotide-diphossugar_trans"/>
</dbReference>
<dbReference type="InterPro" id="IPR013482">
    <property type="entry name" value="Molybde_CF_guanTrfase"/>
</dbReference>
<evidence type="ECO:0000256" key="5">
    <source>
        <dbReference type="ARBA" id="ARBA00022842"/>
    </source>
</evidence>
<dbReference type="InterPro" id="IPR025877">
    <property type="entry name" value="MobA-like_NTP_Trfase"/>
</dbReference>
<keyword evidence="10" id="KW-0548">Nucleotidyltransferase</keyword>
<dbReference type="EMBL" id="RAPN01000001">
    <property type="protein sequence ID" value="RKD91459.1"/>
    <property type="molecule type" value="Genomic_DNA"/>
</dbReference>
<protein>
    <recommendedName>
        <fullName evidence="8">Probable molybdenum cofactor guanylyltransferase</fullName>
        <shortName evidence="8">MoCo guanylyltransferase</shortName>
        <ecNumber evidence="8">2.7.7.77</ecNumber>
    </recommendedName>
    <alternativeName>
        <fullName evidence="8">GTP:molybdopterin guanylyltransferase</fullName>
    </alternativeName>
    <alternativeName>
        <fullName evidence="8">Mo-MPT guanylyltransferase</fullName>
    </alternativeName>
    <alternativeName>
        <fullName evidence="8">Molybdopterin guanylyltransferase</fullName>
    </alternativeName>
    <alternativeName>
        <fullName evidence="8">Molybdopterin-guanine dinucleotide synthase</fullName>
        <shortName evidence="8">MGD synthase</shortName>
    </alternativeName>
</protein>
<dbReference type="SUPFAM" id="SSF53448">
    <property type="entry name" value="Nucleotide-diphospho-sugar transferases"/>
    <property type="match status" value="1"/>
</dbReference>
<feature type="domain" description="MobA-like NTP transferase" evidence="9">
    <location>
        <begin position="7"/>
        <end position="155"/>
    </location>
</feature>
<dbReference type="GO" id="GO:0006777">
    <property type="term" value="P:Mo-molybdopterin cofactor biosynthetic process"/>
    <property type="evidence" value="ECO:0007669"/>
    <property type="project" value="UniProtKB-KW"/>
</dbReference>
<evidence type="ECO:0000256" key="3">
    <source>
        <dbReference type="ARBA" id="ARBA00022723"/>
    </source>
</evidence>
<dbReference type="HAMAP" id="MF_00316">
    <property type="entry name" value="MobA"/>
    <property type="match status" value="1"/>
</dbReference>
<comment type="catalytic activity">
    <reaction evidence="8">
        <text>Mo-molybdopterin + GTP + H(+) = Mo-molybdopterin guanine dinucleotide + diphosphate</text>
        <dbReference type="Rhea" id="RHEA:34243"/>
        <dbReference type="ChEBI" id="CHEBI:15378"/>
        <dbReference type="ChEBI" id="CHEBI:33019"/>
        <dbReference type="ChEBI" id="CHEBI:37565"/>
        <dbReference type="ChEBI" id="CHEBI:71302"/>
        <dbReference type="ChEBI" id="CHEBI:71310"/>
        <dbReference type="EC" id="2.7.7.77"/>
    </reaction>
</comment>
<evidence type="ECO:0000256" key="2">
    <source>
        <dbReference type="ARBA" id="ARBA00022679"/>
    </source>
</evidence>
<comment type="domain">
    <text evidence="8">The N-terminal domain determines nucleotide recognition and specific binding, while the C-terminal domain determines the specific binding to the target protein.</text>
</comment>
<evidence type="ECO:0000256" key="6">
    <source>
        <dbReference type="ARBA" id="ARBA00023134"/>
    </source>
</evidence>
<organism evidence="10 11">
    <name type="scientific">Mangrovibacterium diazotrophicum</name>
    <dbReference type="NCBI Taxonomy" id="1261403"/>
    <lineage>
        <taxon>Bacteria</taxon>
        <taxon>Pseudomonadati</taxon>
        <taxon>Bacteroidota</taxon>
        <taxon>Bacteroidia</taxon>
        <taxon>Marinilabiliales</taxon>
        <taxon>Prolixibacteraceae</taxon>
        <taxon>Mangrovibacterium</taxon>
    </lineage>
</organism>
<proteinExistence type="inferred from homology"/>
<evidence type="ECO:0000313" key="11">
    <source>
        <dbReference type="Proteomes" id="UP000283387"/>
    </source>
</evidence>
<keyword evidence="6 8" id="KW-0342">GTP-binding</keyword>
<dbReference type="AlphaFoldDB" id="A0A419W7M0"/>
<dbReference type="PANTHER" id="PTHR19136:SF81">
    <property type="entry name" value="MOLYBDENUM COFACTOR GUANYLYLTRANSFERASE"/>
    <property type="match status" value="1"/>
</dbReference>
<evidence type="ECO:0000313" key="10">
    <source>
        <dbReference type="EMBL" id="RKD91459.1"/>
    </source>
</evidence>
<dbReference type="EC" id="2.7.7.77" evidence="8"/>
<comment type="function">
    <text evidence="8">Transfers a GMP moiety from GTP to Mo-molybdopterin (Mo-MPT) cofactor (Moco or molybdenum cofactor) to form Mo-molybdopterin guanine dinucleotide (Mo-MGD) cofactor.</text>
</comment>
<dbReference type="Pfam" id="PF12804">
    <property type="entry name" value="NTP_transf_3"/>
    <property type="match status" value="1"/>
</dbReference>